<protein>
    <recommendedName>
        <fullName evidence="7">pseudouridine 5'-phosphatase</fullName>
        <ecNumber evidence="7">3.1.3.96</ecNumber>
    </recommendedName>
    <alternativeName>
        <fullName evidence="8">Pseudouridine-5'-monophosphatase</fullName>
    </alternativeName>
</protein>
<dbReference type="HOGENOM" id="CLU_045011_13_0_1"/>
<dbReference type="InterPro" id="IPR023214">
    <property type="entry name" value="HAD_sf"/>
</dbReference>
<evidence type="ECO:0000256" key="7">
    <source>
        <dbReference type="ARBA" id="ARBA00066578"/>
    </source>
</evidence>
<dbReference type="PANTHER" id="PTHR18901:SF38">
    <property type="entry name" value="PSEUDOURIDINE-5'-PHOSPHATASE"/>
    <property type="match status" value="1"/>
</dbReference>
<keyword evidence="3" id="KW-0479">Metal-binding</keyword>
<dbReference type="GO" id="GO:0046872">
    <property type="term" value="F:metal ion binding"/>
    <property type="evidence" value="ECO:0007669"/>
    <property type="project" value="UniProtKB-KW"/>
</dbReference>
<dbReference type="Proteomes" id="UP000030742">
    <property type="component" value="Unassembled WGS sequence"/>
</dbReference>
<evidence type="ECO:0000256" key="3">
    <source>
        <dbReference type="ARBA" id="ARBA00022723"/>
    </source>
</evidence>
<comment type="similarity">
    <text evidence="2">Belongs to the HAD-like hydrolase superfamily. CbbY/CbbZ/Gph/YieH family.</text>
</comment>
<dbReference type="OrthoDB" id="40579at2759"/>
<dbReference type="OMA" id="PEMSDSK"/>
<sequence length="303" mass="33734">MSKFRHVSHVIFDMDGLILDTEPLYTKAIQNVVSKYGKNFTWDVKLNMMGLHRIEGSKYIVDKLDLPITWEEYDADVQEQYKVVVTNPELLPDTEGVYKNAIATIARRFGKTYTSDIVAKITGTVEKESARIAVTEMKLPMPAEEFQHEFRSLSHGFFQKHAIQLMPGARNLIQHLAKQNVPIAVATSSSLDSFELKTAKHKELFKLFDHIVCGGTDPAVKNGKPAPDIFLVAATRFPDKPSPDKCLVFEDAPNGVQAAVSAGMQVVMVPDENVPVEARKNATLVVNSLDKTPLEQFGLPPIK</sequence>
<comment type="catalytic activity">
    <reaction evidence="6">
        <text>psi-UMP + H2O = pseudouridine + phosphate</text>
        <dbReference type="Rhea" id="RHEA:10944"/>
        <dbReference type="ChEBI" id="CHEBI:15377"/>
        <dbReference type="ChEBI" id="CHEBI:17802"/>
        <dbReference type="ChEBI" id="CHEBI:43474"/>
        <dbReference type="ChEBI" id="CHEBI:58380"/>
        <dbReference type="EC" id="3.1.3.96"/>
    </reaction>
</comment>
<dbReference type="PANTHER" id="PTHR18901">
    <property type="entry name" value="2-DEOXYGLUCOSE-6-PHOSPHATE PHOSPHATASE 2"/>
    <property type="match status" value="1"/>
</dbReference>
<dbReference type="InterPro" id="IPR006439">
    <property type="entry name" value="HAD-SF_hydro_IA"/>
</dbReference>
<dbReference type="FunFam" id="1.10.150.240:FF:000001">
    <property type="entry name" value="Haloacid dehalogenase-like hydrolase domain"/>
    <property type="match status" value="1"/>
</dbReference>
<dbReference type="STRING" id="77166.N6SYM8"/>
<keyword evidence="4" id="KW-0378">Hydrolase</keyword>
<dbReference type="InterPro" id="IPR036412">
    <property type="entry name" value="HAD-like_sf"/>
</dbReference>
<dbReference type="InterPro" id="IPR023198">
    <property type="entry name" value="PGP-like_dom2"/>
</dbReference>
<dbReference type="NCBIfam" id="TIGR01509">
    <property type="entry name" value="HAD-SF-IA-v3"/>
    <property type="match status" value="1"/>
</dbReference>
<dbReference type="GO" id="GO:1990738">
    <property type="term" value="F:pseudouridine 5'-phosphatase activity"/>
    <property type="evidence" value="ECO:0007669"/>
    <property type="project" value="UniProtKB-EC"/>
</dbReference>
<evidence type="ECO:0000256" key="5">
    <source>
        <dbReference type="ARBA" id="ARBA00022842"/>
    </source>
</evidence>
<evidence type="ECO:0000256" key="4">
    <source>
        <dbReference type="ARBA" id="ARBA00022801"/>
    </source>
</evidence>
<evidence type="ECO:0000256" key="1">
    <source>
        <dbReference type="ARBA" id="ARBA00001946"/>
    </source>
</evidence>
<evidence type="ECO:0000256" key="6">
    <source>
        <dbReference type="ARBA" id="ARBA00052504"/>
    </source>
</evidence>
<evidence type="ECO:0000256" key="2">
    <source>
        <dbReference type="ARBA" id="ARBA00006171"/>
    </source>
</evidence>
<evidence type="ECO:0000313" key="10">
    <source>
        <dbReference type="EMBL" id="ERL92499.1"/>
    </source>
</evidence>
<accession>N6SYM8</accession>
<reference evidence="9 11" key="1">
    <citation type="journal article" date="2013" name="Genome Biol.">
        <title>Draft genome of the mountain pine beetle, Dendroctonus ponderosae Hopkins, a major forest pest.</title>
        <authorList>
            <person name="Keeling C.I."/>
            <person name="Yuen M.M."/>
            <person name="Liao N.Y."/>
            <person name="Docking T.R."/>
            <person name="Chan S.K."/>
            <person name="Taylor G.A."/>
            <person name="Palmquist D.L."/>
            <person name="Jackman S.D."/>
            <person name="Nguyen A."/>
            <person name="Li M."/>
            <person name="Henderson H."/>
            <person name="Janes J.K."/>
            <person name="Zhao Y."/>
            <person name="Pandoh P."/>
            <person name="Moore R."/>
            <person name="Sperling F.A."/>
            <person name="Huber D.P."/>
            <person name="Birol I."/>
            <person name="Jones S.J."/>
            <person name="Bohlmann J."/>
        </authorList>
    </citation>
    <scope>NUCLEOTIDE SEQUENCE</scope>
</reference>
<dbReference type="SUPFAM" id="SSF56784">
    <property type="entry name" value="HAD-like"/>
    <property type="match status" value="2"/>
</dbReference>
<dbReference type="EC" id="3.1.3.96" evidence="7"/>
<dbReference type="EMBL" id="KB632327">
    <property type="protein sequence ID" value="ERL92499.1"/>
    <property type="molecule type" value="Genomic_DNA"/>
</dbReference>
<evidence type="ECO:0000313" key="11">
    <source>
        <dbReference type="Proteomes" id="UP000030742"/>
    </source>
</evidence>
<dbReference type="Gene3D" id="3.40.50.1000">
    <property type="entry name" value="HAD superfamily/HAD-like"/>
    <property type="match status" value="1"/>
</dbReference>
<dbReference type="FunFam" id="3.40.50.1000:FF:000055">
    <property type="entry name" value="Haloacid dehalogenase-like hydrolase family protein"/>
    <property type="match status" value="1"/>
</dbReference>
<evidence type="ECO:0000313" key="9">
    <source>
        <dbReference type="EMBL" id="ENN72884.1"/>
    </source>
</evidence>
<dbReference type="Gene3D" id="1.10.150.240">
    <property type="entry name" value="Putative phosphatase, domain 2"/>
    <property type="match status" value="2"/>
</dbReference>
<proteinExistence type="inferred from homology"/>
<keyword evidence="5" id="KW-0460">Magnesium</keyword>
<gene>
    <name evidence="10" type="ORF">D910_09812</name>
    <name evidence="9" type="ORF">YQE_10454</name>
</gene>
<dbReference type="EMBL" id="KB741207">
    <property type="protein sequence ID" value="ENN72884.1"/>
    <property type="molecule type" value="Genomic_DNA"/>
</dbReference>
<dbReference type="SFLD" id="SFLDS00003">
    <property type="entry name" value="Haloacid_Dehalogenase"/>
    <property type="match status" value="1"/>
</dbReference>
<dbReference type="SFLD" id="SFLDG01129">
    <property type="entry name" value="C1.5:_HAD__Beta-PGM__Phosphata"/>
    <property type="match status" value="1"/>
</dbReference>
<evidence type="ECO:0000256" key="8">
    <source>
        <dbReference type="ARBA" id="ARBA00083904"/>
    </source>
</evidence>
<comment type="cofactor">
    <cofactor evidence="1">
        <name>Mg(2+)</name>
        <dbReference type="ChEBI" id="CHEBI:18420"/>
    </cofactor>
</comment>
<name>N6SYM8_DENPD</name>
<organism evidence="9">
    <name type="scientific">Dendroctonus ponderosae</name>
    <name type="common">Mountain pine beetle</name>
    <dbReference type="NCBI Taxonomy" id="77166"/>
    <lineage>
        <taxon>Eukaryota</taxon>
        <taxon>Metazoa</taxon>
        <taxon>Ecdysozoa</taxon>
        <taxon>Arthropoda</taxon>
        <taxon>Hexapoda</taxon>
        <taxon>Insecta</taxon>
        <taxon>Pterygota</taxon>
        <taxon>Neoptera</taxon>
        <taxon>Endopterygota</taxon>
        <taxon>Coleoptera</taxon>
        <taxon>Polyphaga</taxon>
        <taxon>Cucujiformia</taxon>
        <taxon>Curculionidae</taxon>
        <taxon>Scolytinae</taxon>
        <taxon>Dendroctonus</taxon>
    </lineage>
</organism>
<dbReference type="Pfam" id="PF00702">
    <property type="entry name" value="Hydrolase"/>
    <property type="match status" value="1"/>
</dbReference>
<dbReference type="AlphaFoldDB" id="N6SYM8"/>
<feature type="non-terminal residue" evidence="9">
    <location>
        <position position="1"/>
    </location>
</feature>